<dbReference type="GeneID" id="39874321"/>
<evidence type="ECO:0000313" key="2">
    <source>
        <dbReference type="Proteomes" id="UP000236319"/>
    </source>
</evidence>
<dbReference type="SUPFAM" id="SSF48371">
    <property type="entry name" value="ARM repeat"/>
    <property type="match status" value="1"/>
</dbReference>
<comment type="caution">
    <text evidence="1">The sequence shown here is derived from an EMBL/GenBank/DDBJ whole genome shotgun (WGS) entry which is preliminary data.</text>
</comment>
<dbReference type="InterPro" id="IPR011989">
    <property type="entry name" value="ARM-like"/>
</dbReference>
<proteinExistence type="predicted"/>
<protein>
    <submittedName>
        <fullName evidence="1">Importin beta-2 subunit family protein, putative</fullName>
    </submittedName>
</protein>
<gene>
    <name evidence="1" type="ORF">BOVATA_020440</name>
</gene>
<evidence type="ECO:0000313" key="1">
    <source>
        <dbReference type="EMBL" id="GBE60551.1"/>
    </source>
</evidence>
<dbReference type="EMBL" id="BDSA01000002">
    <property type="protein sequence ID" value="GBE60551.1"/>
    <property type="molecule type" value="Genomic_DNA"/>
</dbReference>
<dbReference type="AlphaFoldDB" id="A0A2H6KC32"/>
<organism evidence="1 2">
    <name type="scientific">Babesia ovata</name>
    <dbReference type="NCBI Taxonomy" id="189622"/>
    <lineage>
        <taxon>Eukaryota</taxon>
        <taxon>Sar</taxon>
        <taxon>Alveolata</taxon>
        <taxon>Apicomplexa</taxon>
        <taxon>Aconoidasida</taxon>
        <taxon>Piroplasmida</taxon>
        <taxon>Babesiidae</taxon>
        <taxon>Babesia</taxon>
    </lineage>
</organism>
<keyword evidence="2" id="KW-1185">Reference proteome</keyword>
<dbReference type="OrthoDB" id="361693at2759"/>
<name>A0A2H6KC32_9APIC</name>
<dbReference type="Gene3D" id="1.25.10.10">
    <property type="entry name" value="Leucine-rich Repeat Variant"/>
    <property type="match status" value="1"/>
</dbReference>
<dbReference type="InterPro" id="IPR016024">
    <property type="entry name" value="ARM-type_fold"/>
</dbReference>
<dbReference type="RefSeq" id="XP_028866794.1">
    <property type="nucleotide sequence ID" value="XM_029010961.1"/>
</dbReference>
<dbReference type="Proteomes" id="UP000236319">
    <property type="component" value="Unassembled WGS sequence"/>
</dbReference>
<reference evidence="1 2" key="1">
    <citation type="journal article" date="2017" name="BMC Genomics">
        <title>Whole-genome assembly of Babesia ovata and comparative genomics between closely related pathogens.</title>
        <authorList>
            <person name="Yamagishi J."/>
            <person name="Asada M."/>
            <person name="Hakimi H."/>
            <person name="Tanaka T.Q."/>
            <person name="Sugimoto C."/>
            <person name="Kawazu S."/>
        </authorList>
    </citation>
    <scope>NUCLEOTIDE SEQUENCE [LARGE SCALE GENOMIC DNA]</scope>
    <source>
        <strain evidence="1 2">Miyake</strain>
    </source>
</reference>
<dbReference type="VEuPathDB" id="PiroplasmaDB:BOVATA_020440"/>
<sequence length="1230" mass="136892">MSQLAVPSADHALVAELLSNSVAVDARVREEAYARIVELESRPTFLATLIDVAYLGDAQISKLAFICAKNALARLRGFAAIRAASGIDVDSMDPALNILMAKLLSVFEAHLKDETKVIGKDFALLVRKVCRKYYPQNWMPMHDLLVRGVEAALSDPVTSTRTFNCVFLLYHIFKEKSTLRLMRDRNDVAQLAEVLYPLVSRLWVKHWLERWSSGSLDALKFASNVSNADMELSRYLDSLVIALYTRGLRNVYQRTELLELLKLIFVKMKLHMFLLQSDISSKEKLQKNSRRLLRGVTEMLDKEPMVFAFVDPSVALNPIFDYLAVGTIVPVISQCMEVLCAAFKSPIVNNDRYMNQFYAVHGESDGLRASRKPREAQFVVCATFDEMKSQCEMAASCTRGSSVTSSFKKTLSPIKGSYNAIGTIAEHMSRQATFFFWECIYQRGGLLQLLDFLRDKYLTLDAEAIAEWSEEIVPLDSPPQSLAQPVIEAMKVTGLPILNWIAESIVGIDCRSNFSKLDSYLILYSIAYPSLANYHTSKHYLTILGAFKKALSEFDSTMAKLLIYRCSGIVNAWAERINLFEEQTKSELMHYLVSCLCFEGDSVAAVNLRAQHVVPFHCLYSKTIDEPFWDFLRQDSDVQRIMASLVHIAKINAPVIQHRSIDLLCKMCLEYDTEVNNFGHQLSDVLAVLSDGPGDLQLSASLLQTSLGFLNSIHWRRYYVEESYINGHLLRFLFHLLFRTVVVGSGTNDQATQSCQRLLQLCKYAELEEDVLMLWICLLRVLPRKVDTADHELLNNALSLFPLLIAYLTDRHHGEQPGEMRVSVASPMAVDVVTEYLAVVLDLSKSRLSSAGSATGMVDPSGGIYERSGEVWFQLTGSTSCSVAFSVSQLQSLCVEALKRPDGDPLSQCGLRLLSMLTCGFGRFCVSSANLLMHMHDVLLNFFVTLNEAAILPENAPQEYQRLGAVCLKNGSGMDSTCKWQVATVSSDVLNNVSSVIPIICRWGFDAPASFSEALIRVLGSGRFSNMDAILLSLLQVSKKLVNNAYLRLGALICCCLIVSTVASHYSGLNLFVLHGEGHGHDGNPETEKEGFSNNPHPDLQGVYLPCYLLRLVHPIAPLYLEAKRAFCFSTTKASLMEGGPTYVLPPSKRLHIFTNASSTYQSTNFPIIDLSPQELFLGALKSTVSCIVSLSQTLGDRGVQRSAELMFADGARLHAKLREVLEGCTSGAN</sequence>
<accession>A0A2H6KC32</accession>